<dbReference type="AlphaFoldDB" id="A0A6A4HET6"/>
<evidence type="ECO:0000313" key="3">
    <source>
        <dbReference type="Proteomes" id="UP000799118"/>
    </source>
</evidence>
<keyword evidence="3" id="KW-1185">Reference proteome</keyword>
<protein>
    <recommendedName>
        <fullName evidence="1">F-box domain-containing protein</fullName>
    </recommendedName>
</protein>
<name>A0A6A4HET6_9AGAR</name>
<evidence type="ECO:0000259" key="1">
    <source>
        <dbReference type="SMART" id="SM00256"/>
    </source>
</evidence>
<organism evidence="2 3">
    <name type="scientific">Gymnopus androsaceus JB14</name>
    <dbReference type="NCBI Taxonomy" id="1447944"/>
    <lineage>
        <taxon>Eukaryota</taxon>
        <taxon>Fungi</taxon>
        <taxon>Dikarya</taxon>
        <taxon>Basidiomycota</taxon>
        <taxon>Agaricomycotina</taxon>
        <taxon>Agaricomycetes</taxon>
        <taxon>Agaricomycetidae</taxon>
        <taxon>Agaricales</taxon>
        <taxon>Marasmiineae</taxon>
        <taxon>Omphalotaceae</taxon>
        <taxon>Gymnopus</taxon>
    </lineage>
</organism>
<sequence>MAENHPLPQELLEIISENFDSRSDLKAFSTVCRSWRDATRARVLSAISLPTKSLASDEKQSFLRRRPMKDAFRRTYPISISGVGDDGLLEVEEVGAVFDAVLLSLEYLNLVTHLVLEFDYSLSILASSVPHFPRLKFPRLRRLTFTRLAFNVNYTASFVHSLAQLILQHPSIDSLSFRKCVFTRLDTRKQLIDLLAACQSTFRPCITQFALDDYATLWYDLGISSVTRLDENILKVESTLQTYQVDRMLGNEGLLQAIFSLMDLSCITCLIVRGVTMSGYGHVIRLP</sequence>
<dbReference type="Proteomes" id="UP000799118">
    <property type="component" value="Unassembled WGS sequence"/>
</dbReference>
<gene>
    <name evidence="2" type="ORF">BT96DRAFT_114808</name>
</gene>
<dbReference type="EMBL" id="ML769515">
    <property type="protein sequence ID" value="KAE9396341.1"/>
    <property type="molecule type" value="Genomic_DNA"/>
</dbReference>
<feature type="domain" description="F-box" evidence="1">
    <location>
        <begin position="7"/>
        <end position="48"/>
    </location>
</feature>
<evidence type="ECO:0000313" key="2">
    <source>
        <dbReference type="EMBL" id="KAE9396341.1"/>
    </source>
</evidence>
<dbReference type="SMART" id="SM00256">
    <property type="entry name" value="FBOX"/>
    <property type="match status" value="1"/>
</dbReference>
<dbReference type="InterPro" id="IPR001810">
    <property type="entry name" value="F-box_dom"/>
</dbReference>
<accession>A0A6A4HET6</accession>
<reference evidence="2" key="1">
    <citation type="journal article" date="2019" name="Environ. Microbiol.">
        <title>Fungal ecological strategies reflected in gene transcription - a case study of two litter decomposers.</title>
        <authorList>
            <person name="Barbi F."/>
            <person name="Kohler A."/>
            <person name="Barry K."/>
            <person name="Baskaran P."/>
            <person name="Daum C."/>
            <person name="Fauchery L."/>
            <person name="Ihrmark K."/>
            <person name="Kuo A."/>
            <person name="LaButti K."/>
            <person name="Lipzen A."/>
            <person name="Morin E."/>
            <person name="Grigoriev I.V."/>
            <person name="Henrissat B."/>
            <person name="Lindahl B."/>
            <person name="Martin F."/>
        </authorList>
    </citation>
    <scope>NUCLEOTIDE SEQUENCE</scope>
    <source>
        <strain evidence="2">JB14</strain>
    </source>
</reference>
<proteinExistence type="predicted"/>